<dbReference type="AlphaFoldDB" id="A0A2R8BQJ1"/>
<accession>A0A2R8BQJ1</accession>
<dbReference type="Gene3D" id="3.40.190.10">
    <property type="entry name" value="Periplasmic binding protein-like II"/>
    <property type="match status" value="1"/>
</dbReference>
<dbReference type="NCBIfam" id="TIGR01764">
    <property type="entry name" value="excise"/>
    <property type="match status" value="1"/>
</dbReference>
<evidence type="ECO:0000259" key="2">
    <source>
        <dbReference type="Pfam" id="PF12728"/>
    </source>
</evidence>
<dbReference type="GO" id="GO:0003677">
    <property type="term" value="F:DNA binding"/>
    <property type="evidence" value="ECO:0007669"/>
    <property type="project" value="InterPro"/>
</dbReference>
<name>A0A2R8BQJ1_9RHOB</name>
<dbReference type="SUPFAM" id="SSF46955">
    <property type="entry name" value="Putative DNA-binding domain"/>
    <property type="match status" value="1"/>
</dbReference>
<evidence type="ECO:0000259" key="1">
    <source>
        <dbReference type="Pfam" id="PF12727"/>
    </source>
</evidence>
<dbReference type="Proteomes" id="UP000244912">
    <property type="component" value="Unassembled WGS sequence"/>
</dbReference>
<protein>
    <recommendedName>
        <fullName evidence="5">PBP domain-containing protein</fullName>
    </recommendedName>
</protein>
<dbReference type="Pfam" id="PF12728">
    <property type="entry name" value="HTH_17"/>
    <property type="match status" value="1"/>
</dbReference>
<dbReference type="EMBL" id="ONZF01000001">
    <property type="protein sequence ID" value="SPJ22453.1"/>
    <property type="molecule type" value="Genomic_DNA"/>
</dbReference>
<dbReference type="InterPro" id="IPR024370">
    <property type="entry name" value="PBP_domain"/>
</dbReference>
<keyword evidence="4" id="KW-1185">Reference proteome</keyword>
<dbReference type="SUPFAM" id="SSF53850">
    <property type="entry name" value="Periplasmic binding protein-like II"/>
    <property type="match status" value="1"/>
</dbReference>
<proteinExistence type="predicted"/>
<evidence type="ECO:0000313" key="4">
    <source>
        <dbReference type="Proteomes" id="UP000244912"/>
    </source>
</evidence>
<dbReference type="InterPro" id="IPR010093">
    <property type="entry name" value="SinI_DNA-bd"/>
</dbReference>
<organism evidence="3 4">
    <name type="scientific">Palleronia abyssalis</name>
    <dbReference type="NCBI Taxonomy" id="1501240"/>
    <lineage>
        <taxon>Bacteria</taxon>
        <taxon>Pseudomonadati</taxon>
        <taxon>Pseudomonadota</taxon>
        <taxon>Alphaproteobacteria</taxon>
        <taxon>Rhodobacterales</taxon>
        <taxon>Roseobacteraceae</taxon>
        <taxon>Palleronia</taxon>
    </lineage>
</organism>
<evidence type="ECO:0008006" key="5">
    <source>
        <dbReference type="Google" id="ProtNLM"/>
    </source>
</evidence>
<dbReference type="RefSeq" id="WP_245897476.1">
    <property type="nucleotide sequence ID" value="NZ_ONZF01000001.1"/>
</dbReference>
<reference evidence="3 4" key="1">
    <citation type="submission" date="2018-03" db="EMBL/GenBank/DDBJ databases">
        <authorList>
            <person name="Keele B.F."/>
        </authorList>
    </citation>
    <scope>NUCLEOTIDE SEQUENCE [LARGE SCALE GENOMIC DNA]</scope>
    <source>
        <strain evidence="3 4">CECT 8504</strain>
    </source>
</reference>
<dbReference type="PANTHER" id="PTHR38431">
    <property type="entry name" value="BLL2305 PROTEIN"/>
    <property type="match status" value="1"/>
</dbReference>
<dbReference type="InterPro" id="IPR009061">
    <property type="entry name" value="DNA-bd_dom_put_sf"/>
</dbReference>
<dbReference type="Pfam" id="PF12727">
    <property type="entry name" value="PBP_like"/>
    <property type="match status" value="1"/>
</dbReference>
<dbReference type="InterPro" id="IPR041657">
    <property type="entry name" value="HTH_17"/>
</dbReference>
<evidence type="ECO:0000313" key="3">
    <source>
        <dbReference type="EMBL" id="SPJ22453.1"/>
    </source>
</evidence>
<sequence length="297" mass="31045">MPPTTMADAPEFLTVKELAELLRVKERKVYDMAANGSVPCSRATGKLLFPRAEIRAWIEGASSGAPAPAPTAARPPIVLGSHDPLLDWAIRASGSGLATFFDGSGDGLARFVQGEGVAAGLHLYDQDSDDWNVPSVAQACAGANAVLVGFARRSKGLVIPKGSGIAGMADLAGKRVAPRQDGSGTALLFAALAARDGLAPDAPILTDTARTETEAVEAVARGDADATLGLAAIAQLHDLSFVPLTEERFDLLVDRRAWFDAPMQAFMAFCRGPVFRDRAKAMGGYDVAGVGSVRWNA</sequence>
<gene>
    <name evidence="3" type="ORF">PAA8504_00246</name>
</gene>
<feature type="domain" description="Helix-turn-helix" evidence="2">
    <location>
        <begin position="12"/>
        <end position="60"/>
    </location>
</feature>
<dbReference type="PANTHER" id="PTHR38431:SF1">
    <property type="entry name" value="BLL2305 PROTEIN"/>
    <property type="match status" value="1"/>
</dbReference>
<feature type="domain" description="PBP" evidence="1">
    <location>
        <begin position="92"/>
        <end position="270"/>
    </location>
</feature>